<dbReference type="Gene3D" id="3.90.1150.10">
    <property type="entry name" value="Aspartate Aminotransferase, domain 1"/>
    <property type="match status" value="1"/>
</dbReference>
<dbReference type="PANTHER" id="PTHR43795:SF112">
    <property type="entry name" value="1-AMINOCYCLOPROPANE-1-CARBOXYLATE SYNTHASE 3"/>
    <property type="match status" value="1"/>
</dbReference>
<protein>
    <submittedName>
        <fullName evidence="3">1-aminocyclopropane-1-carboxylate synthase</fullName>
    </submittedName>
</protein>
<dbReference type="InterPro" id="IPR015422">
    <property type="entry name" value="PyrdxlP-dep_Trfase_small"/>
</dbReference>
<accession>A0ABS8THR1</accession>
<dbReference type="InterPro" id="IPR050478">
    <property type="entry name" value="Ethylene_sulfur-biosynth"/>
</dbReference>
<keyword evidence="1" id="KW-0663">Pyridoxal phosphate</keyword>
<gene>
    <name evidence="3" type="primary">ACS8</name>
    <name evidence="3" type="ORF">HAX54_011332</name>
</gene>
<dbReference type="Proteomes" id="UP000823775">
    <property type="component" value="Unassembled WGS sequence"/>
</dbReference>
<keyword evidence="4" id="KW-1185">Reference proteome</keyword>
<dbReference type="InterPro" id="IPR004839">
    <property type="entry name" value="Aminotransferase_I/II_large"/>
</dbReference>
<dbReference type="SUPFAM" id="SSF53383">
    <property type="entry name" value="PLP-dependent transferases"/>
    <property type="match status" value="1"/>
</dbReference>
<dbReference type="Pfam" id="PF00155">
    <property type="entry name" value="Aminotran_1_2"/>
    <property type="match status" value="1"/>
</dbReference>
<dbReference type="Gene3D" id="3.40.640.10">
    <property type="entry name" value="Type I PLP-dependent aspartate aminotransferase-like (Major domain)"/>
    <property type="match status" value="1"/>
</dbReference>
<dbReference type="PANTHER" id="PTHR43795">
    <property type="entry name" value="BIFUNCTIONAL ASPARTATE AMINOTRANSFERASE AND GLUTAMATE/ASPARTATE-PREPHENATE AMINOTRANSFERASE-RELATED"/>
    <property type="match status" value="1"/>
</dbReference>
<sequence>MDSRSTKSPYDEIQNPKGIIQMGLAENQTQLGLRETESQYSENLLCFRYHGLPAFRIFDRDLKWRTGAEIVPIHCASSNGFRITESALEEAYLEAKKRNLRVKGVLVTNPSNPLGTTLSRNELELLLTFIYEKASTHQ</sequence>
<comment type="caution">
    <text evidence="3">The sequence shown here is derived from an EMBL/GenBank/DDBJ whole genome shotgun (WGS) entry which is preliminary data.</text>
</comment>
<dbReference type="InterPro" id="IPR015421">
    <property type="entry name" value="PyrdxlP-dep_Trfase_major"/>
</dbReference>
<evidence type="ECO:0000259" key="2">
    <source>
        <dbReference type="Pfam" id="PF00155"/>
    </source>
</evidence>
<dbReference type="EMBL" id="JACEIK010001640">
    <property type="protein sequence ID" value="MCD7471052.1"/>
    <property type="molecule type" value="Genomic_DNA"/>
</dbReference>
<evidence type="ECO:0000313" key="4">
    <source>
        <dbReference type="Proteomes" id="UP000823775"/>
    </source>
</evidence>
<evidence type="ECO:0000313" key="3">
    <source>
        <dbReference type="EMBL" id="MCD7471052.1"/>
    </source>
</evidence>
<reference evidence="3 4" key="1">
    <citation type="journal article" date="2021" name="BMC Genomics">
        <title>Datura genome reveals duplications of psychoactive alkaloid biosynthetic genes and high mutation rate following tissue culture.</title>
        <authorList>
            <person name="Rajewski A."/>
            <person name="Carter-House D."/>
            <person name="Stajich J."/>
            <person name="Litt A."/>
        </authorList>
    </citation>
    <scope>NUCLEOTIDE SEQUENCE [LARGE SCALE GENOMIC DNA]</scope>
    <source>
        <strain evidence="3">AR-01</strain>
    </source>
</reference>
<feature type="domain" description="Aminotransferase class I/classII large" evidence="2">
    <location>
        <begin position="53"/>
        <end position="133"/>
    </location>
</feature>
<name>A0ABS8THR1_DATST</name>
<evidence type="ECO:0000256" key="1">
    <source>
        <dbReference type="ARBA" id="ARBA00022898"/>
    </source>
</evidence>
<dbReference type="InterPro" id="IPR015424">
    <property type="entry name" value="PyrdxlP-dep_Trfase"/>
</dbReference>
<organism evidence="3 4">
    <name type="scientific">Datura stramonium</name>
    <name type="common">Jimsonweed</name>
    <name type="synonym">Common thornapple</name>
    <dbReference type="NCBI Taxonomy" id="4076"/>
    <lineage>
        <taxon>Eukaryota</taxon>
        <taxon>Viridiplantae</taxon>
        <taxon>Streptophyta</taxon>
        <taxon>Embryophyta</taxon>
        <taxon>Tracheophyta</taxon>
        <taxon>Spermatophyta</taxon>
        <taxon>Magnoliopsida</taxon>
        <taxon>eudicotyledons</taxon>
        <taxon>Gunneridae</taxon>
        <taxon>Pentapetalae</taxon>
        <taxon>asterids</taxon>
        <taxon>lamiids</taxon>
        <taxon>Solanales</taxon>
        <taxon>Solanaceae</taxon>
        <taxon>Solanoideae</taxon>
        <taxon>Datureae</taxon>
        <taxon>Datura</taxon>
    </lineage>
</organism>
<proteinExistence type="predicted"/>
<dbReference type="PRINTS" id="PR00753">
    <property type="entry name" value="ACCSYNTHASE"/>
</dbReference>